<dbReference type="GO" id="GO:0005524">
    <property type="term" value="F:ATP binding"/>
    <property type="evidence" value="ECO:0007669"/>
    <property type="project" value="InterPro"/>
</dbReference>
<accession>A0A0M0HYF7</accession>
<dbReference type="Gene3D" id="1.10.510.10">
    <property type="entry name" value="Transferase(Phosphotransferase) domain 1"/>
    <property type="match status" value="1"/>
</dbReference>
<dbReference type="EMBL" id="LHPI01000016">
    <property type="protein sequence ID" value="KOO06668.1"/>
    <property type="molecule type" value="Genomic_DNA"/>
</dbReference>
<dbReference type="InterPro" id="IPR019647">
    <property type="entry name" value="PhoP_reg_network_YrbL"/>
</dbReference>
<reference evidence="3" key="1">
    <citation type="submission" date="2015-08" db="EMBL/GenBank/DDBJ databases">
        <title>Vibrio galatheae sp. nov., a novel member of the Vibrionaceae family isolated from the Solomon Islands.</title>
        <authorList>
            <person name="Giubergia S."/>
            <person name="Machado H."/>
            <person name="Mateiu R.V."/>
            <person name="Gram L."/>
        </authorList>
    </citation>
    <scope>NUCLEOTIDE SEQUENCE [LARGE SCALE GENOMIC DNA]</scope>
    <source>
        <strain evidence="3">DSM 19134</strain>
    </source>
</reference>
<comment type="caution">
    <text evidence="2">The sequence shown here is derived from an EMBL/GenBank/DDBJ whole genome shotgun (WGS) entry which is preliminary data.</text>
</comment>
<organism evidence="2 3">
    <name type="scientific">Vibrio hepatarius</name>
    <dbReference type="NCBI Taxonomy" id="171383"/>
    <lineage>
        <taxon>Bacteria</taxon>
        <taxon>Pseudomonadati</taxon>
        <taxon>Pseudomonadota</taxon>
        <taxon>Gammaproteobacteria</taxon>
        <taxon>Vibrionales</taxon>
        <taxon>Vibrionaceae</taxon>
        <taxon>Vibrio</taxon>
        <taxon>Vibrio oreintalis group</taxon>
    </lineage>
</organism>
<keyword evidence="3" id="KW-1185">Reference proteome</keyword>
<evidence type="ECO:0000313" key="3">
    <source>
        <dbReference type="Proteomes" id="UP000037530"/>
    </source>
</evidence>
<dbReference type="PROSITE" id="PS50011">
    <property type="entry name" value="PROTEIN_KINASE_DOM"/>
    <property type="match status" value="1"/>
</dbReference>
<protein>
    <recommendedName>
        <fullName evidence="1">Protein kinase domain-containing protein</fullName>
    </recommendedName>
</protein>
<evidence type="ECO:0000313" key="2">
    <source>
        <dbReference type="EMBL" id="KOO06668.1"/>
    </source>
</evidence>
<dbReference type="STRING" id="171383.AKJ31_15440"/>
<dbReference type="Gene3D" id="3.30.200.20">
    <property type="entry name" value="Phosphorylase Kinase, domain 1"/>
    <property type="match status" value="1"/>
</dbReference>
<dbReference type="PATRIC" id="fig|171383.3.peg.3160"/>
<dbReference type="InterPro" id="IPR000719">
    <property type="entry name" value="Prot_kinase_dom"/>
</dbReference>
<sequence length="194" mass="22304">MQVSDFSQWEIIGQGTERVCYKHPDNPSRCIKISKKSQAKQTKREIKYLNYLKAKGVSFSHIPEFYNVIETQDSIGMEVELVSNFDGSRALNIRHYVEENHTSEDITQLKLALKELKDNLIENNIIPCDLLMSNLLVTRLNHGIKVVLIDGFGTADAIPLANYVKFVGNRKIERKWSKFIDKFLTPCIERVTSK</sequence>
<feature type="domain" description="Protein kinase" evidence="1">
    <location>
        <begin position="6"/>
        <end position="194"/>
    </location>
</feature>
<dbReference type="GO" id="GO:0004672">
    <property type="term" value="F:protein kinase activity"/>
    <property type="evidence" value="ECO:0007669"/>
    <property type="project" value="InterPro"/>
</dbReference>
<dbReference type="Pfam" id="PF10707">
    <property type="entry name" value="YrbL-PhoP_reg"/>
    <property type="match status" value="1"/>
</dbReference>
<dbReference type="Proteomes" id="UP000037530">
    <property type="component" value="Unassembled WGS sequence"/>
</dbReference>
<dbReference type="RefSeq" id="WP_053410006.1">
    <property type="nucleotide sequence ID" value="NZ_LHPI01000016.1"/>
</dbReference>
<evidence type="ECO:0000259" key="1">
    <source>
        <dbReference type="PROSITE" id="PS50011"/>
    </source>
</evidence>
<proteinExistence type="predicted"/>
<name>A0A0M0HYF7_9VIBR</name>
<gene>
    <name evidence="2" type="ORF">AKJ31_15440</name>
</gene>
<dbReference type="SUPFAM" id="SSF56112">
    <property type="entry name" value="Protein kinase-like (PK-like)"/>
    <property type="match status" value="1"/>
</dbReference>
<dbReference type="AlphaFoldDB" id="A0A0M0HYF7"/>
<dbReference type="InterPro" id="IPR011009">
    <property type="entry name" value="Kinase-like_dom_sf"/>
</dbReference>
<dbReference type="OrthoDB" id="595236at2"/>